<dbReference type="Gene3D" id="3.40.50.300">
    <property type="entry name" value="P-loop containing nucleotide triphosphate hydrolases"/>
    <property type="match status" value="1"/>
</dbReference>
<reference evidence="2 3" key="1">
    <citation type="submission" date="2021-03" db="EMBL/GenBank/DDBJ databases">
        <title>Sequencing the genomes of 1000 actinobacteria strains.</title>
        <authorList>
            <person name="Klenk H.-P."/>
        </authorList>
    </citation>
    <scope>NUCLEOTIDE SEQUENCE [LARGE SCALE GENOMIC DNA]</scope>
    <source>
        <strain evidence="2 3">DSM 15454</strain>
    </source>
</reference>
<name>A0ABS4WJS6_9MICC</name>
<dbReference type="InterPro" id="IPR027417">
    <property type="entry name" value="P-loop_NTPase"/>
</dbReference>
<dbReference type="Pfam" id="PF13614">
    <property type="entry name" value="AAA_31"/>
    <property type="match status" value="1"/>
</dbReference>
<accession>A0ABS4WJS6</accession>
<gene>
    <name evidence="2" type="ORF">JOF46_004448</name>
</gene>
<dbReference type="PANTHER" id="PTHR13696:SF52">
    <property type="entry name" value="PARA FAMILY PROTEIN CT_582"/>
    <property type="match status" value="1"/>
</dbReference>
<protein>
    <submittedName>
        <fullName evidence="2">Chromosome partitioning protein</fullName>
    </submittedName>
</protein>
<sequence length="262" mass="27310">MTATIFALCNQKGGVGKTTTTFHLARAAVLAGMRVLVVDADPQGNVTTVLGGGVDEDQAGLADALSDRSTATLEEVSVNGIWDGLNVVPTTGETLGVVRDELVLAGAGRESRLKNALEAVREDYDLILIDCAPSLDQLTINSLTAADSVVIITHSKLFSANGISKLLSTIDLVRAHYNAGLKIAGFMVNQHEARTLGGAHWAGQIGEAAEARGVPVLEPPVPKRAPISDSMEAALGLDEWGGDADDLAAIYAGYIRTLPKGN</sequence>
<dbReference type="InterPro" id="IPR050678">
    <property type="entry name" value="DNA_Partitioning_ATPase"/>
</dbReference>
<dbReference type="RefSeq" id="WP_209912202.1">
    <property type="nucleotide sequence ID" value="NZ_BAAAMI010000027.1"/>
</dbReference>
<comment type="caution">
    <text evidence="2">The sequence shown here is derived from an EMBL/GenBank/DDBJ whole genome shotgun (WGS) entry which is preliminary data.</text>
</comment>
<dbReference type="SUPFAM" id="SSF52540">
    <property type="entry name" value="P-loop containing nucleoside triphosphate hydrolases"/>
    <property type="match status" value="1"/>
</dbReference>
<evidence type="ECO:0000259" key="1">
    <source>
        <dbReference type="Pfam" id="PF13614"/>
    </source>
</evidence>
<keyword evidence="3" id="KW-1185">Reference proteome</keyword>
<feature type="domain" description="AAA" evidence="1">
    <location>
        <begin position="4"/>
        <end position="183"/>
    </location>
</feature>
<proteinExistence type="predicted"/>
<evidence type="ECO:0000313" key="3">
    <source>
        <dbReference type="Proteomes" id="UP000766570"/>
    </source>
</evidence>
<dbReference type="Proteomes" id="UP000766570">
    <property type="component" value="Unassembled WGS sequence"/>
</dbReference>
<dbReference type="PIRSF" id="PIRSF009320">
    <property type="entry name" value="Nuc_binding_HP_1000"/>
    <property type="match status" value="1"/>
</dbReference>
<evidence type="ECO:0000313" key="2">
    <source>
        <dbReference type="EMBL" id="MBP2376459.1"/>
    </source>
</evidence>
<dbReference type="PANTHER" id="PTHR13696">
    <property type="entry name" value="P-LOOP CONTAINING NUCLEOSIDE TRIPHOSPHATE HYDROLASE"/>
    <property type="match status" value="1"/>
</dbReference>
<dbReference type="InterPro" id="IPR025669">
    <property type="entry name" value="AAA_dom"/>
</dbReference>
<dbReference type="EMBL" id="JAGIOE010000002">
    <property type="protein sequence ID" value="MBP2376459.1"/>
    <property type="molecule type" value="Genomic_DNA"/>
</dbReference>
<dbReference type="CDD" id="cd02042">
    <property type="entry name" value="ParAB_family"/>
    <property type="match status" value="1"/>
</dbReference>
<organism evidence="2 3">
    <name type="scientific">Paeniglutamicibacter psychrophenolicus</name>
    <dbReference type="NCBI Taxonomy" id="257454"/>
    <lineage>
        <taxon>Bacteria</taxon>
        <taxon>Bacillati</taxon>
        <taxon>Actinomycetota</taxon>
        <taxon>Actinomycetes</taxon>
        <taxon>Micrococcales</taxon>
        <taxon>Micrococcaceae</taxon>
        <taxon>Paeniglutamicibacter</taxon>
    </lineage>
</organism>